<dbReference type="Pfam" id="PF03817">
    <property type="entry name" value="MadL"/>
    <property type="match status" value="1"/>
</dbReference>
<accession>A0A2H1JQS8</accession>
<dbReference type="InterPro" id="IPR004690">
    <property type="entry name" value="Maln_transptMadL"/>
</dbReference>
<protein>
    <submittedName>
        <fullName evidence="2">Malonate transporter, MadL subunit</fullName>
    </submittedName>
</protein>
<dbReference type="EMBL" id="FXZE01000009">
    <property type="protein sequence ID" value="SMX89684.1"/>
    <property type="molecule type" value="Genomic_DNA"/>
</dbReference>
<feature type="transmembrane region" description="Helical" evidence="1">
    <location>
        <begin position="34"/>
        <end position="51"/>
    </location>
</feature>
<reference evidence="3" key="1">
    <citation type="submission" date="2017-03" db="EMBL/GenBank/DDBJ databases">
        <authorList>
            <person name="Monnet C."/>
        </authorList>
    </citation>
    <scope>NUCLEOTIDE SEQUENCE [LARGE SCALE GENOMIC DNA]</scope>
    <source>
        <strain evidence="3">P10</strain>
    </source>
</reference>
<evidence type="ECO:0000256" key="1">
    <source>
        <dbReference type="SAM" id="Phobius"/>
    </source>
</evidence>
<keyword evidence="3" id="KW-1185">Reference proteome</keyword>
<dbReference type="AlphaFoldDB" id="A0A2H1JQS8"/>
<feature type="transmembrane region" description="Helical" evidence="1">
    <location>
        <begin position="63"/>
        <end position="81"/>
    </location>
</feature>
<gene>
    <name evidence="2" type="ORF">BANT10_02267</name>
</gene>
<evidence type="ECO:0000313" key="2">
    <source>
        <dbReference type="EMBL" id="SMX89684.1"/>
    </source>
</evidence>
<keyword evidence="1" id="KW-0472">Membrane</keyword>
<feature type="transmembrane region" description="Helical" evidence="1">
    <location>
        <begin position="93"/>
        <end position="112"/>
    </location>
</feature>
<sequence length="131" mass="13266">MIILGVALLSGSLLIGTWIGTLLGDLLGVEANVGGVGIAMLLLILCTNFLARRGRLKPETSAGISFWSGMYIPIVVAMAATQNVVGAVTAGPVALVAGAVAVIASFALVPVLSRIKTPGIDEPVAELSEVN</sequence>
<evidence type="ECO:0000313" key="3">
    <source>
        <dbReference type="Proteomes" id="UP000234342"/>
    </source>
</evidence>
<keyword evidence="1" id="KW-0812">Transmembrane</keyword>
<proteinExistence type="predicted"/>
<dbReference type="GO" id="GO:0016020">
    <property type="term" value="C:membrane"/>
    <property type="evidence" value="ECO:0007669"/>
    <property type="project" value="InterPro"/>
</dbReference>
<keyword evidence="1" id="KW-1133">Transmembrane helix</keyword>
<dbReference type="NCBIfam" id="TIGR00807">
    <property type="entry name" value="malonate_madL"/>
    <property type="match status" value="1"/>
</dbReference>
<dbReference type="Proteomes" id="UP000234342">
    <property type="component" value="Unassembled WGS sequence"/>
</dbReference>
<organism evidence="2 3">
    <name type="scientific">Brevibacterium antiquum</name>
    <dbReference type="NCBI Taxonomy" id="234835"/>
    <lineage>
        <taxon>Bacteria</taxon>
        <taxon>Bacillati</taxon>
        <taxon>Actinomycetota</taxon>
        <taxon>Actinomycetes</taxon>
        <taxon>Micrococcales</taxon>
        <taxon>Brevibacteriaceae</taxon>
        <taxon>Brevibacterium</taxon>
    </lineage>
</organism>
<name>A0A2H1JQS8_9MICO</name>
<dbReference type="RefSeq" id="WP_101643644.1">
    <property type="nucleotide sequence ID" value="NZ_FXZE01000009.1"/>
</dbReference>